<dbReference type="GO" id="GO:0006094">
    <property type="term" value="P:gluconeogenesis"/>
    <property type="evidence" value="ECO:0007669"/>
    <property type="project" value="UniProtKB-UniRule"/>
</dbReference>
<dbReference type="SUPFAM" id="SSF53697">
    <property type="entry name" value="SIS domain"/>
    <property type="match status" value="1"/>
</dbReference>
<dbReference type="EMBL" id="CP015958">
    <property type="protein sequence ID" value="QLB61101.1"/>
    <property type="molecule type" value="Genomic_DNA"/>
</dbReference>
<evidence type="ECO:0000256" key="6">
    <source>
        <dbReference type="ARBA" id="ARBA00029321"/>
    </source>
</evidence>
<dbReference type="PRINTS" id="PR00662">
    <property type="entry name" value="G6PISOMERASE"/>
</dbReference>
<dbReference type="EC" id="5.3.1.9" evidence="7"/>
<protein>
    <recommendedName>
        <fullName evidence="7">Glucose-6-phosphate isomerase</fullName>
        <shortName evidence="7">GPI</shortName>
        <ecNumber evidence="7">5.3.1.9</ecNumber>
    </recommendedName>
    <alternativeName>
        <fullName evidence="7">Phosphoglucose isomerase</fullName>
        <shortName evidence="7">PGI</shortName>
    </alternativeName>
    <alternativeName>
        <fullName evidence="7">Phosphohexose isomerase</fullName>
        <shortName evidence="7">PHI</shortName>
    </alternativeName>
</protein>
<dbReference type="PROSITE" id="PS51463">
    <property type="entry name" value="P_GLUCOSE_ISOMERASE_3"/>
    <property type="match status" value="1"/>
</dbReference>
<reference evidence="10" key="2">
    <citation type="submission" date="2016-06" db="EMBL/GenBank/DDBJ databases">
        <authorList>
            <person name="Huang P."/>
            <person name="Jiang X."/>
            <person name="Liu X."/>
        </authorList>
    </citation>
    <scope>NUCLEOTIDE SEQUENCE</scope>
    <source>
        <strain evidence="10">852011</strain>
    </source>
</reference>
<comment type="function">
    <text evidence="7">Catalyzes the reversible isomerization of glucose-6-phosphate to fructose-6-phosphate.</text>
</comment>
<keyword evidence="3 7" id="KW-0312">Gluconeogenesis</keyword>
<evidence type="ECO:0000313" key="10">
    <source>
        <dbReference type="EMBL" id="QLB61101.1"/>
    </source>
</evidence>
<evidence type="ECO:0000313" key="9">
    <source>
        <dbReference type="EMBL" id="MEO1756684.1"/>
    </source>
</evidence>
<keyword evidence="12" id="KW-1185">Reference proteome</keyword>
<dbReference type="EMBL" id="JAYLVJ010000029">
    <property type="protein sequence ID" value="MEO1756684.1"/>
    <property type="molecule type" value="Genomic_DNA"/>
</dbReference>
<dbReference type="InterPro" id="IPR018189">
    <property type="entry name" value="Phosphoglucose_isomerase_CS"/>
</dbReference>
<dbReference type="InterPro" id="IPR001672">
    <property type="entry name" value="G6P_Isomerase"/>
</dbReference>
<name>A0A9Q6RY47_9BURK</name>
<comment type="subcellular location">
    <subcellularLocation>
        <location evidence="7">Cytoplasm</location>
    </subcellularLocation>
</comment>
<evidence type="ECO:0000256" key="7">
    <source>
        <dbReference type="HAMAP-Rule" id="MF_00473"/>
    </source>
</evidence>
<evidence type="ECO:0000256" key="2">
    <source>
        <dbReference type="ARBA" id="ARBA00006604"/>
    </source>
</evidence>
<keyword evidence="4 7" id="KW-0324">Glycolysis</keyword>
<evidence type="ECO:0000313" key="12">
    <source>
        <dbReference type="Proteomes" id="UP001462961"/>
    </source>
</evidence>
<dbReference type="Proteomes" id="UP000509548">
    <property type="component" value="Chromosome 1"/>
</dbReference>
<dbReference type="PROSITE" id="PS00765">
    <property type="entry name" value="P_GLUCOSE_ISOMERASE_1"/>
    <property type="match status" value="1"/>
</dbReference>
<accession>A0A9Q6RY47</accession>
<feature type="active site" evidence="7">
    <location>
        <position position="503"/>
    </location>
</feature>
<dbReference type="InterPro" id="IPR035482">
    <property type="entry name" value="SIS_PGI_2"/>
</dbReference>
<dbReference type="NCBIfam" id="NF001211">
    <property type="entry name" value="PRK00179.1"/>
    <property type="match status" value="1"/>
</dbReference>
<comment type="pathway">
    <text evidence="1 7 8">Carbohydrate degradation; glycolysis; D-glyceraldehyde 3-phosphate and glycerone phosphate from D-glucose: step 2/4.</text>
</comment>
<dbReference type="PROSITE" id="PS00174">
    <property type="entry name" value="P_GLUCOSE_ISOMERASE_2"/>
    <property type="match status" value="1"/>
</dbReference>
<sequence>MTLNSLPAWNSLQTHYDQIRDARLRDWFAPENDPAPTRAERFTLAGGGLAADFSKNRITDETLKLLVQLAREANVEKRRDAMFAGDIVNPTEGRAVLHTALRASNPNAPFYGKIQAERAKMAAFADKVRSGEWKGYTGKRIRYVVNIGIGGSDLGPKMVVHALHHLATPDITTHFVSNVDGADLYRVLTEIDPEETLAIIVSKTFTTLETMTNANSLRDWFVEKGCPQNELAKHFVGVSANPAEVVKFGIAQENVFEMWDWVGGRYSLWSAVGLSIMIAVGPKQFDELLAGANEMDEHFRSAPLDRNLPVLMGMIGIWYRNFFGSQSYLVAPYSEALHFLPSYLQQLEMESNGKQACLDGSFVTYDTSAVTWGEPGTNGQHAFFQMLHQGPTIVPIDFVAVLTPEHPLVSHHPKLLANCFAQSEALMLGRTREEAEKVAGPNKPELVPHIMFPGNRPTTTLLVDALTARSLGALIALYEHKVLVQGTVWNINSFDQWGVELGKILGKVVEADLTSASTDEKKHDSSTSALIARARAALKR</sequence>
<dbReference type="InterPro" id="IPR035476">
    <property type="entry name" value="SIS_PGI_1"/>
</dbReference>
<evidence type="ECO:0000256" key="1">
    <source>
        <dbReference type="ARBA" id="ARBA00004926"/>
    </source>
</evidence>
<dbReference type="Gene3D" id="3.40.50.10490">
    <property type="entry name" value="Glucose-6-phosphate isomerase like protein, domain 1"/>
    <property type="match status" value="2"/>
</dbReference>
<gene>
    <name evidence="7 9" type="primary">pgi</name>
    <name evidence="10" type="ORF">A9O66_01035</name>
    <name evidence="9" type="ORF">VOI32_22420</name>
</gene>
<reference evidence="9 12" key="3">
    <citation type="submission" date="2024-01" db="EMBL/GenBank/DDBJ databases">
        <title>The diversity of rhizobia nodulating Mimosa spp. in eleven states of Brazil covering several biomes is determined by host plant, location, and edaphic factors.</title>
        <authorList>
            <person name="Rouws L."/>
            <person name="Barauna A."/>
            <person name="Beukes C."/>
            <person name="De Faria S.M."/>
            <person name="Gross E."/>
            <person name="Dos Reis Junior F.B."/>
            <person name="Simon M."/>
            <person name="Maluk M."/>
            <person name="Odee D.W."/>
            <person name="Kenicer G."/>
            <person name="Young J.P.W."/>
            <person name="Reis V.M."/>
            <person name="Zilli J."/>
            <person name="James E.K."/>
        </authorList>
    </citation>
    <scope>NUCLEOTIDE SEQUENCE [LARGE SCALE GENOMIC DNA]</scope>
    <source>
        <strain evidence="9 12">JHI1651</strain>
    </source>
</reference>
<dbReference type="AlphaFoldDB" id="A0A9Q6RY47"/>
<feature type="active site" description="Proton donor" evidence="7">
    <location>
        <position position="350"/>
    </location>
</feature>
<dbReference type="Proteomes" id="UP001462961">
    <property type="component" value="Unassembled WGS sequence"/>
</dbReference>
<keyword evidence="5 7" id="KW-0413">Isomerase</keyword>
<evidence type="ECO:0000256" key="4">
    <source>
        <dbReference type="ARBA" id="ARBA00023152"/>
    </source>
</evidence>
<organism evidence="10 11">
    <name type="scientific">Paraburkholderia caribensis</name>
    <dbReference type="NCBI Taxonomy" id="75105"/>
    <lineage>
        <taxon>Bacteria</taxon>
        <taxon>Pseudomonadati</taxon>
        <taxon>Pseudomonadota</taxon>
        <taxon>Betaproteobacteria</taxon>
        <taxon>Burkholderiales</taxon>
        <taxon>Burkholderiaceae</taxon>
        <taxon>Paraburkholderia</taxon>
    </lineage>
</organism>
<keyword evidence="7" id="KW-0963">Cytoplasm</keyword>
<dbReference type="HAMAP" id="MF_00473">
    <property type="entry name" value="G6P_isomerase"/>
    <property type="match status" value="1"/>
</dbReference>
<dbReference type="Pfam" id="PF00342">
    <property type="entry name" value="PGI"/>
    <property type="match status" value="1"/>
</dbReference>
<dbReference type="GO" id="GO:0048029">
    <property type="term" value="F:monosaccharide binding"/>
    <property type="evidence" value="ECO:0007669"/>
    <property type="project" value="TreeGrafter"/>
</dbReference>
<evidence type="ECO:0000256" key="3">
    <source>
        <dbReference type="ARBA" id="ARBA00022432"/>
    </source>
</evidence>
<dbReference type="InterPro" id="IPR046348">
    <property type="entry name" value="SIS_dom_sf"/>
</dbReference>
<dbReference type="GO" id="GO:0051156">
    <property type="term" value="P:glucose 6-phosphate metabolic process"/>
    <property type="evidence" value="ECO:0007669"/>
    <property type="project" value="TreeGrafter"/>
</dbReference>
<evidence type="ECO:0000256" key="5">
    <source>
        <dbReference type="ARBA" id="ARBA00023235"/>
    </source>
</evidence>
<dbReference type="GO" id="GO:0097367">
    <property type="term" value="F:carbohydrate derivative binding"/>
    <property type="evidence" value="ECO:0007669"/>
    <property type="project" value="InterPro"/>
</dbReference>
<dbReference type="PANTHER" id="PTHR11469">
    <property type="entry name" value="GLUCOSE-6-PHOSPHATE ISOMERASE"/>
    <property type="match status" value="1"/>
</dbReference>
<dbReference type="Gene3D" id="1.10.1390.10">
    <property type="match status" value="1"/>
</dbReference>
<dbReference type="CDD" id="cd05015">
    <property type="entry name" value="SIS_PGI_1"/>
    <property type="match status" value="1"/>
</dbReference>
<dbReference type="GO" id="GO:0005829">
    <property type="term" value="C:cytosol"/>
    <property type="evidence" value="ECO:0007669"/>
    <property type="project" value="TreeGrafter"/>
</dbReference>
<comment type="pathway">
    <text evidence="7">Carbohydrate biosynthesis; gluconeogenesis.</text>
</comment>
<comment type="similarity">
    <text evidence="2 7 8">Belongs to the GPI family.</text>
</comment>
<dbReference type="RefSeq" id="WP_054930460.1">
    <property type="nucleotide sequence ID" value="NZ_CP015958.1"/>
</dbReference>
<evidence type="ECO:0000313" key="11">
    <source>
        <dbReference type="Proteomes" id="UP000509548"/>
    </source>
</evidence>
<feature type="active site" evidence="7">
    <location>
        <position position="381"/>
    </location>
</feature>
<evidence type="ECO:0000256" key="8">
    <source>
        <dbReference type="RuleBase" id="RU000612"/>
    </source>
</evidence>
<dbReference type="CDD" id="cd05016">
    <property type="entry name" value="SIS_PGI_2"/>
    <property type="match status" value="1"/>
</dbReference>
<reference evidence="10 11" key="1">
    <citation type="journal article" date="2014" name="Genome Announc.">
        <title>Draft Genome Sequence of the Haloacid-Degrading Burkholderia caribensis Strain MBA4.</title>
        <authorList>
            <person name="Pan Y."/>
            <person name="Kong K.F."/>
            <person name="Tsang J.S."/>
        </authorList>
    </citation>
    <scope>NUCLEOTIDE SEQUENCE [LARGE SCALE GENOMIC DNA]</scope>
    <source>
        <strain evidence="10 11">852011</strain>
    </source>
</reference>
<dbReference type="PANTHER" id="PTHR11469:SF1">
    <property type="entry name" value="GLUCOSE-6-PHOSPHATE ISOMERASE"/>
    <property type="match status" value="1"/>
</dbReference>
<proteinExistence type="inferred from homology"/>
<dbReference type="InterPro" id="IPR023096">
    <property type="entry name" value="G6P_Isomerase_C"/>
</dbReference>
<dbReference type="GO" id="GO:0004347">
    <property type="term" value="F:glucose-6-phosphate isomerase activity"/>
    <property type="evidence" value="ECO:0007669"/>
    <property type="project" value="UniProtKB-UniRule"/>
</dbReference>
<dbReference type="GO" id="GO:0006096">
    <property type="term" value="P:glycolytic process"/>
    <property type="evidence" value="ECO:0007669"/>
    <property type="project" value="UniProtKB-UniRule"/>
</dbReference>
<comment type="catalytic activity">
    <reaction evidence="6 7 8">
        <text>alpha-D-glucose 6-phosphate = beta-D-fructose 6-phosphate</text>
        <dbReference type="Rhea" id="RHEA:11816"/>
        <dbReference type="ChEBI" id="CHEBI:57634"/>
        <dbReference type="ChEBI" id="CHEBI:58225"/>
        <dbReference type="EC" id="5.3.1.9"/>
    </reaction>
</comment>